<evidence type="ECO:0000256" key="2">
    <source>
        <dbReference type="ARBA" id="ARBA00007774"/>
    </source>
</evidence>
<dbReference type="OrthoDB" id="277439at2759"/>
<evidence type="ECO:0000313" key="5">
    <source>
        <dbReference type="EMBL" id="VDM57340.1"/>
    </source>
</evidence>
<comment type="similarity">
    <text evidence="2">Belongs to the UTP14 family.</text>
</comment>
<evidence type="ECO:0000256" key="1">
    <source>
        <dbReference type="ARBA" id="ARBA00004604"/>
    </source>
</evidence>
<dbReference type="Pfam" id="PF04615">
    <property type="entry name" value="Utp14"/>
    <property type="match status" value="2"/>
</dbReference>
<keyword evidence="6" id="KW-1185">Reference proteome</keyword>
<dbReference type="Proteomes" id="UP000267027">
    <property type="component" value="Unassembled WGS sequence"/>
</dbReference>
<dbReference type="PANTHER" id="PTHR14150">
    <property type="entry name" value="U3 SMALL NUCLEOLAR RNA-ASSOCIATED PROTEIN 14"/>
    <property type="match status" value="1"/>
</dbReference>
<comment type="subcellular location">
    <subcellularLocation>
        <location evidence="1">Nucleus</location>
        <location evidence="1">Nucleolus</location>
    </subcellularLocation>
</comment>
<evidence type="ECO:0000313" key="6">
    <source>
        <dbReference type="Proteomes" id="UP000267027"/>
    </source>
</evidence>
<dbReference type="EMBL" id="UYYA01003891">
    <property type="protein sequence ID" value="VDM57340.1"/>
    <property type="molecule type" value="Genomic_DNA"/>
</dbReference>
<dbReference type="InterPro" id="IPR006709">
    <property type="entry name" value="SSU_processome_Utp14"/>
</dbReference>
<dbReference type="GO" id="GO:0032040">
    <property type="term" value="C:small-subunit processome"/>
    <property type="evidence" value="ECO:0007669"/>
    <property type="project" value="InterPro"/>
</dbReference>
<dbReference type="STRING" id="334426.A0A3P7H9C3"/>
<evidence type="ECO:0000256" key="4">
    <source>
        <dbReference type="ARBA" id="ARBA00023242"/>
    </source>
</evidence>
<keyword evidence="4" id="KW-0539">Nucleus</keyword>
<proteinExistence type="inferred from homology"/>
<gene>
    <name evidence="5" type="ORF">ACOC_LOCUS5755</name>
</gene>
<sequence>MFFIIKSDLKIWDNVVKSNRLTDQLCFPLGEETMLATEKAADRKLNQMQKMRALISYREAKYRYAAKIKSKRYHRILKRQKRKQLIKEFDELLIRDPEAAKEKLKELENQRIIERASLKHRARTKFQQDVVKYAGRDAPLEEGITRFSFFIPSLSSVLSLFLQKFSATENKFSVVSGFKLKGSFIDQAHIVAEAFKDDDVIGDFEEDKEFVKGERPKDVDLTLPGWGCWVGPGITERKRRKRFIIKAKQKRRNDQGKPGVIIKELEEPSISRLQPTELPFPYTSVVDFETMVSQPIGKDWNTIGTTHELCKPAVVTQGGRPIRPINKTDIIAGKLSLE</sequence>
<protein>
    <submittedName>
        <fullName evidence="5">Uncharacterized protein</fullName>
    </submittedName>
</protein>
<dbReference type="GO" id="GO:0006364">
    <property type="term" value="P:rRNA processing"/>
    <property type="evidence" value="ECO:0007669"/>
    <property type="project" value="InterPro"/>
</dbReference>
<dbReference type="AlphaFoldDB" id="A0A3P7H9C3"/>
<accession>A0A3P7H9C3</accession>
<organism evidence="5 6">
    <name type="scientific">Angiostrongylus costaricensis</name>
    <name type="common">Nematode worm</name>
    <dbReference type="NCBI Taxonomy" id="334426"/>
    <lineage>
        <taxon>Eukaryota</taxon>
        <taxon>Metazoa</taxon>
        <taxon>Ecdysozoa</taxon>
        <taxon>Nematoda</taxon>
        <taxon>Chromadorea</taxon>
        <taxon>Rhabditida</taxon>
        <taxon>Rhabditina</taxon>
        <taxon>Rhabditomorpha</taxon>
        <taxon>Strongyloidea</taxon>
        <taxon>Metastrongylidae</taxon>
        <taxon>Angiostrongylus</taxon>
    </lineage>
</organism>
<dbReference type="PANTHER" id="PTHR14150:SF12">
    <property type="entry name" value="U3 SMALL NUCLEOLAR RNA-ASSOCIATED PROTEIN 14 HOMOLOG A"/>
    <property type="match status" value="1"/>
</dbReference>
<reference evidence="5 6" key="1">
    <citation type="submission" date="2018-11" db="EMBL/GenBank/DDBJ databases">
        <authorList>
            <consortium name="Pathogen Informatics"/>
        </authorList>
    </citation>
    <scope>NUCLEOTIDE SEQUENCE [LARGE SCALE GENOMIC DNA]</scope>
    <source>
        <strain evidence="5 6">Costa Rica</strain>
    </source>
</reference>
<name>A0A3P7H9C3_ANGCS</name>
<keyword evidence="3" id="KW-0597">Phosphoprotein</keyword>
<evidence type="ECO:0000256" key="3">
    <source>
        <dbReference type="ARBA" id="ARBA00022553"/>
    </source>
</evidence>